<dbReference type="EMBL" id="MAOE01000125">
    <property type="protein sequence ID" value="OJD57710.1"/>
    <property type="molecule type" value="Genomic_DNA"/>
</dbReference>
<dbReference type="AlphaFoldDB" id="A0A1J9SUQ4"/>
<organism evidence="1 2">
    <name type="scientific">Bacillus albus</name>
    <dbReference type="NCBI Taxonomy" id="2026189"/>
    <lineage>
        <taxon>Bacteria</taxon>
        <taxon>Bacillati</taxon>
        <taxon>Bacillota</taxon>
        <taxon>Bacilli</taxon>
        <taxon>Bacillales</taxon>
        <taxon>Bacillaceae</taxon>
        <taxon>Bacillus</taxon>
        <taxon>Bacillus cereus group</taxon>
    </lineage>
</organism>
<evidence type="ECO:0000313" key="2">
    <source>
        <dbReference type="Proteomes" id="UP000181873"/>
    </source>
</evidence>
<sequence>MFYIGSNKEGPLFTFEQRIFFWKIECSCHNQFLVNRNIKASYKAKKFLRKSKPNAQNWLRVLDINLCM</sequence>
<protein>
    <submittedName>
        <fullName evidence="1">Uncharacterized protein</fullName>
    </submittedName>
</protein>
<accession>A0A1J9SUQ4</accession>
<comment type="caution">
    <text evidence="1">The sequence shown here is derived from an EMBL/GenBank/DDBJ whole genome shotgun (WGS) entry which is preliminary data.</text>
</comment>
<name>A0A1J9SUQ4_9BACI</name>
<evidence type="ECO:0000313" key="1">
    <source>
        <dbReference type="EMBL" id="OJD57710.1"/>
    </source>
</evidence>
<gene>
    <name evidence="1" type="ORF">BAU25_20075</name>
</gene>
<reference evidence="1 2" key="1">
    <citation type="submission" date="2016-06" db="EMBL/GenBank/DDBJ databases">
        <title>First insights into the genetic diversity and population structure of in the Bacillus cereus group bacteria from diverse marine environments.</title>
        <authorList>
            <person name="Liu Y."/>
            <person name="Lai Q."/>
            <person name="Shao Z."/>
        </authorList>
    </citation>
    <scope>NUCLEOTIDE SEQUENCE [LARGE SCALE GENOMIC DNA]</scope>
    <source>
        <strain evidence="1 2">N35-10-2</strain>
    </source>
</reference>
<dbReference type="Proteomes" id="UP000181873">
    <property type="component" value="Unassembled WGS sequence"/>
</dbReference>
<proteinExistence type="predicted"/>